<evidence type="ECO:0000256" key="2">
    <source>
        <dbReference type="ARBA" id="ARBA00022679"/>
    </source>
</evidence>
<dbReference type="InterPro" id="IPR036366">
    <property type="entry name" value="PGBDSf"/>
</dbReference>
<dbReference type="InterPro" id="IPR050979">
    <property type="entry name" value="LD-transpeptidase"/>
</dbReference>
<feature type="signal peptide" evidence="7">
    <location>
        <begin position="1"/>
        <end position="36"/>
    </location>
</feature>
<dbReference type="InterPro" id="IPR002477">
    <property type="entry name" value="Peptidoglycan-bd-like"/>
</dbReference>
<dbReference type="STRING" id="1385520.N802_12270"/>
<feature type="active site" description="Proton donor/acceptor" evidence="6">
    <location>
        <position position="197"/>
    </location>
</feature>
<evidence type="ECO:0000256" key="3">
    <source>
        <dbReference type="ARBA" id="ARBA00022960"/>
    </source>
</evidence>
<dbReference type="InterPro" id="IPR038063">
    <property type="entry name" value="Transpep_catalytic_dom"/>
</dbReference>
<dbReference type="PROSITE" id="PS52029">
    <property type="entry name" value="LD_TPASE"/>
    <property type="match status" value="1"/>
</dbReference>
<dbReference type="UniPathway" id="UPA00219"/>
<keyword evidence="10" id="KW-1185">Reference proteome</keyword>
<gene>
    <name evidence="9" type="ORF">N802_12270</name>
</gene>
<dbReference type="InterPro" id="IPR006311">
    <property type="entry name" value="TAT_signal"/>
</dbReference>
<keyword evidence="2" id="KW-0808">Transferase</keyword>
<accession>A0A0A0JBI7</accession>
<keyword evidence="4 6" id="KW-0573">Peptidoglycan synthesis</keyword>
<evidence type="ECO:0000259" key="8">
    <source>
        <dbReference type="PROSITE" id="PS52029"/>
    </source>
</evidence>
<dbReference type="GO" id="GO:0008360">
    <property type="term" value="P:regulation of cell shape"/>
    <property type="evidence" value="ECO:0007669"/>
    <property type="project" value="UniProtKB-UniRule"/>
</dbReference>
<dbReference type="SUPFAM" id="SSF141523">
    <property type="entry name" value="L,D-transpeptidase catalytic domain-like"/>
    <property type="match status" value="1"/>
</dbReference>
<dbReference type="CDD" id="cd16913">
    <property type="entry name" value="YkuD_like"/>
    <property type="match status" value="1"/>
</dbReference>
<evidence type="ECO:0000256" key="4">
    <source>
        <dbReference type="ARBA" id="ARBA00022984"/>
    </source>
</evidence>
<evidence type="ECO:0000256" key="5">
    <source>
        <dbReference type="ARBA" id="ARBA00023316"/>
    </source>
</evidence>
<dbReference type="InterPro" id="IPR036365">
    <property type="entry name" value="PGBD-like_sf"/>
</dbReference>
<name>A0A0A0JBI7_9MICO</name>
<dbReference type="SUPFAM" id="SSF47090">
    <property type="entry name" value="PGBD-like"/>
    <property type="match status" value="1"/>
</dbReference>
<dbReference type="AlphaFoldDB" id="A0A0A0JBI7"/>
<dbReference type="Gene3D" id="1.10.101.10">
    <property type="entry name" value="PGBD-like superfamily/PGBD"/>
    <property type="match status" value="1"/>
</dbReference>
<organism evidence="9 10">
    <name type="scientific">Knoellia sinensis KCTC 19936</name>
    <dbReference type="NCBI Taxonomy" id="1385520"/>
    <lineage>
        <taxon>Bacteria</taxon>
        <taxon>Bacillati</taxon>
        <taxon>Actinomycetota</taxon>
        <taxon>Actinomycetes</taxon>
        <taxon>Micrococcales</taxon>
        <taxon>Intrasporangiaceae</taxon>
        <taxon>Knoellia</taxon>
    </lineage>
</organism>
<comment type="caution">
    <text evidence="9">The sequence shown here is derived from an EMBL/GenBank/DDBJ whole genome shotgun (WGS) entry which is preliminary data.</text>
</comment>
<dbReference type="PANTHER" id="PTHR30582">
    <property type="entry name" value="L,D-TRANSPEPTIDASE"/>
    <property type="match status" value="1"/>
</dbReference>
<dbReference type="RefSeq" id="WP_035912208.1">
    <property type="nucleotide sequence ID" value="NZ_AVPJ01000002.1"/>
</dbReference>
<dbReference type="OrthoDB" id="9810670at2"/>
<dbReference type="GO" id="GO:0071972">
    <property type="term" value="F:peptidoglycan L,D-transpeptidase activity"/>
    <property type="evidence" value="ECO:0007669"/>
    <property type="project" value="TreeGrafter"/>
</dbReference>
<reference evidence="9 10" key="1">
    <citation type="submission" date="2013-08" db="EMBL/GenBank/DDBJ databases">
        <title>The genome sequence of Knoellia sinensis.</title>
        <authorList>
            <person name="Zhu W."/>
            <person name="Wang G."/>
        </authorList>
    </citation>
    <scope>NUCLEOTIDE SEQUENCE [LARGE SCALE GENOMIC DNA]</scope>
    <source>
        <strain evidence="9 10">KCTC 19936</strain>
    </source>
</reference>
<evidence type="ECO:0000256" key="7">
    <source>
        <dbReference type="SAM" id="SignalP"/>
    </source>
</evidence>
<keyword evidence="7" id="KW-0732">Signal</keyword>
<feature type="chain" id="PRO_5001964115" evidence="7">
    <location>
        <begin position="37"/>
        <end position="238"/>
    </location>
</feature>
<dbReference type="EMBL" id="AVPJ01000002">
    <property type="protein sequence ID" value="KGN34169.1"/>
    <property type="molecule type" value="Genomic_DNA"/>
</dbReference>
<dbReference type="GO" id="GO:0018104">
    <property type="term" value="P:peptidoglycan-protein cross-linking"/>
    <property type="evidence" value="ECO:0007669"/>
    <property type="project" value="TreeGrafter"/>
</dbReference>
<dbReference type="eggNOG" id="COG1376">
    <property type="taxonomic scope" value="Bacteria"/>
</dbReference>
<comment type="pathway">
    <text evidence="1 6">Cell wall biogenesis; peptidoglycan biosynthesis.</text>
</comment>
<evidence type="ECO:0000313" key="9">
    <source>
        <dbReference type="EMBL" id="KGN34169.1"/>
    </source>
</evidence>
<dbReference type="GO" id="GO:0071555">
    <property type="term" value="P:cell wall organization"/>
    <property type="evidence" value="ECO:0007669"/>
    <property type="project" value="UniProtKB-UniRule"/>
</dbReference>
<feature type="active site" description="Nucleophile" evidence="6">
    <location>
        <position position="211"/>
    </location>
</feature>
<dbReference type="Gene3D" id="2.40.440.10">
    <property type="entry name" value="L,D-transpeptidase catalytic domain-like"/>
    <property type="match status" value="1"/>
</dbReference>
<evidence type="ECO:0000256" key="1">
    <source>
        <dbReference type="ARBA" id="ARBA00004752"/>
    </source>
</evidence>
<dbReference type="Pfam" id="PF03734">
    <property type="entry name" value="YkuD"/>
    <property type="match status" value="1"/>
</dbReference>
<dbReference type="Pfam" id="PF01471">
    <property type="entry name" value="PG_binding_1"/>
    <property type="match status" value="1"/>
</dbReference>
<dbReference type="GO" id="GO:0005576">
    <property type="term" value="C:extracellular region"/>
    <property type="evidence" value="ECO:0007669"/>
    <property type="project" value="TreeGrafter"/>
</dbReference>
<dbReference type="Proteomes" id="UP000030002">
    <property type="component" value="Unassembled WGS sequence"/>
</dbReference>
<evidence type="ECO:0000313" key="10">
    <source>
        <dbReference type="Proteomes" id="UP000030002"/>
    </source>
</evidence>
<dbReference type="PANTHER" id="PTHR30582:SF2">
    <property type="entry name" value="L,D-TRANSPEPTIDASE YCIB-RELATED"/>
    <property type="match status" value="1"/>
</dbReference>
<proteinExistence type="predicted"/>
<keyword evidence="5 6" id="KW-0961">Cell wall biogenesis/degradation</keyword>
<dbReference type="eggNOG" id="COG3409">
    <property type="taxonomic scope" value="Bacteria"/>
</dbReference>
<feature type="domain" description="L,D-TPase catalytic" evidence="8">
    <location>
        <begin position="117"/>
        <end position="237"/>
    </location>
</feature>
<dbReference type="GO" id="GO:0016740">
    <property type="term" value="F:transferase activity"/>
    <property type="evidence" value="ECO:0007669"/>
    <property type="project" value="UniProtKB-KW"/>
</dbReference>
<keyword evidence="3 6" id="KW-0133">Cell shape</keyword>
<protein>
    <submittedName>
        <fullName evidence="9">Endopeptidase</fullName>
    </submittedName>
</protein>
<dbReference type="PROSITE" id="PS51318">
    <property type="entry name" value="TAT"/>
    <property type="match status" value="1"/>
</dbReference>
<evidence type="ECO:0000256" key="6">
    <source>
        <dbReference type="PROSITE-ProRule" id="PRU01373"/>
    </source>
</evidence>
<dbReference type="InterPro" id="IPR005490">
    <property type="entry name" value="LD_TPept_cat_dom"/>
</dbReference>
<sequence>MENNNTHEVTRRVTLAGVAGAGLLGLATAGASPAHAATRPSLRKGSTGAHVVALQQRLNALTYWCGTADGNFGHLTQQAVWALQKVAHVSRDGVVGPTTWGLLDRGVKANPRTTSGTIIECDISENVLMLVSGGRLKYTLNTSTANGKRYYSRGSWKTAHTPRGRFSIYWRYTSGWQNGSLGRMWLPAYFKGGYAIHGSTSIPPYPASHGCLRVSTSAMSKLYRESWPIVGRRVYIYD</sequence>